<accession>A0A7L9UAT7</accession>
<feature type="transmembrane region" description="Helical" evidence="1">
    <location>
        <begin position="108"/>
        <end position="129"/>
    </location>
</feature>
<proteinExistence type="predicted"/>
<organism evidence="2 3">
    <name type="scientific">Massilia litorea</name>
    <dbReference type="NCBI Taxonomy" id="2769491"/>
    <lineage>
        <taxon>Bacteria</taxon>
        <taxon>Pseudomonadati</taxon>
        <taxon>Pseudomonadota</taxon>
        <taxon>Betaproteobacteria</taxon>
        <taxon>Burkholderiales</taxon>
        <taxon>Oxalobacteraceae</taxon>
        <taxon>Telluria group</taxon>
        <taxon>Massilia</taxon>
    </lineage>
</organism>
<keyword evidence="1" id="KW-1133">Transmembrane helix</keyword>
<evidence type="ECO:0000256" key="1">
    <source>
        <dbReference type="SAM" id="Phobius"/>
    </source>
</evidence>
<keyword evidence="1" id="KW-0812">Transmembrane</keyword>
<keyword evidence="1" id="KW-0472">Membrane</keyword>
<gene>
    <name evidence="2" type="ORF">LPB04_11185</name>
</gene>
<protein>
    <recommendedName>
        <fullName evidence="4">Transmembrane protein</fullName>
    </recommendedName>
</protein>
<feature type="transmembrane region" description="Helical" evidence="1">
    <location>
        <begin position="20"/>
        <end position="43"/>
    </location>
</feature>
<name>A0A7L9UAT7_9BURK</name>
<evidence type="ECO:0008006" key="4">
    <source>
        <dbReference type="Google" id="ProtNLM"/>
    </source>
</evidence>
<dbReference type="Proteomes" id="UP000593875">
    <property type="component" value="Chromosome"/>
</dbReference>
<evidence type="ECO:0000313" key="3">
    <source>
        <dbReference type="Proteomes" id="UP000593875"/>
    </source>
</evidence>
<dbReference type="KEGG" id="mlir:LPB04_11185"/>
<dbReference type="AlphaFoldDB" id="A0A7L9UAT7"/>
<feature type="transmembrane region" description="Helical" evidence="1">
    <location>
        <begin position="64"/>
        <end position="88"/>
    </location>
</feature>
<evidence type="ECO:0000313" key="2">
    <source>
        <dbReference type="EMBL" id="QOL51987.1"/>
    </source>
</evidence>
<reference evidence="2 3" key="1">
    <citation type="submission" date="2020-10" db="EMBL/GenBank/DDBJ databases">
        <title>Genome sequencing of Massilia sp. LPB0304.</title>
        <authorList>
            <person name="Kim J."/>
        </authorList>
    </citation>
    <scope>NUCLEOTIDE SEQUENCE [LARGE SCALE GENOMIC DNA]</scope>
    <source>
        <strain evidence="2 3">LPB0304</strain>
    </source>
</reference>
<keyword evidence="3" id="KW-1185">Reference proteome</keyword>
<dbReference type="EMBL" id="CP062941">
    <property type="protein sequence ID" value="QOL51987.1"/>
    <property type="molecule type" value="Genomic_DNA"/>
</dbReference>
<sequence>MTSPRLTSPPSPRSRLLAPLLYVIALLLLFEEWLWEVAGRLSAAMGTWPPLRMLEHGIRRLPPWAALLAFALPGLLLVPVKLLALLAIAHGHPLMGVAVFVVAKLGGAMVVARIYVLTLPSLLALVWFARWHNRFIMFKDQLIARFRASPTYQQARRSVSALRRILRRLRSQLRPSVPFGSRHATRSARALRRFVSLWRRRRKPGSERP</sequence>